<sequence length="48" mass="5506">MFYSTRYFIRIVVILIIIAVITSNIPRGIAEIKSFINFLLDKFTALLG</sequence>
<proteinExistence type="predicted"/>
<keyword evidence="1" id="KW-0812">Transmembrane</keyword>
<keyword evidence="1" id="KW-0472">Membrane</keyword>
<accession>A0A9D9N1J5</accession>
<comment type="caution">
    <text evidence="2">The sequence shown here is derived from an EMBL/GenBank/DDBJ whole genome shotgun (WGS) entry which is preliminary data.</text>
</comment>
<protein>
    <submittedName>
        <fullName evidence="2">Uncharacterized protein</fullName>
    </submittedName>
</protein>
<evidence type="ECO:0000256" key="1">
    <source>
        <dbReference type="SAM" id="Phobius"/>
    </source>
</evidence>
<dbReference type="AlphaFoldDB" id="A0A9D9N1J5"/>
<gene>
    <name evidence="2" type="ORF">IAA81_02345</name>
</gene>
<dbReference type="Proteomes" id="UP000823638">
    <property type="component" value="Unassembled WGS sequence"/>
</dbReference>
<name>A0A9D9N1J5_9SPIR</name>
<evidence type="ECO:0000313" key="3">
    <source>
        <dbReference type="Proteomes" id="UP000823638"/>
    </source>
</evidence>
<organism evidence="2 3">
    <name type="scientific">Candidatus Gallitreponema excrementavium</name>
    <dbReference type="NCBI Taxonomy" id="2840840"/>
    <lineage>
        <taxon>Bacteria</taxon>
        <taxon>Pseudomonadati</taxon>
        <taxon>Spirochaetota</taxon>
        <taxon>Spirochaetia</taxon>
        <taxon>Spirochaetales</taxon>
        <taxon>Candidatus Gallitreponema</taxon>
    </lineage>
</organism>
<dbReference type="EMBL" id="JADIMM010000025">
    <property type="protein sequence ID" value="MBO8457051.1"/>
    <property type="molecule type" value="Genomic_DNA"/>
</dbReference>
<reference evidence="2" key="1">
    <citation type="submission" date="2020-10" db="EMBL/GenBank/DDBJ databases">
        <authorList>
            <person name="Gilroy R."/>
        </authorList>
    </citation>
    <scope>NUCLEOTIDE SEQUENCE</scope>
    <source>
        <strain evidence="2">10532</strain>
    </source>
</reference>
<feature type="transmembrane region" description="Helical" evidence="1">
    <location>
        <begin position="7"/>
        <end position="25"/>
    </location>
</feature>
<reference evidence="2" key="2">
    <citation type="journal article" date="2021" name="PeerJ">
        <title>Extensive microbial diversity within the chicken gut microbiome revealed by metagenomics and culture.</title>
        <authorList>
            <person name="Gilroy R."/>
            <person name="Ravi A."/>
            <person name="Getino M."/>
            <person name="Pursley I."/>
            <person name="Horton D.L."/>
            <person name="Alikhan N.F."/>
            <person name="Baker D."/>
            <person name="Gharbi K."/>
            <person name="Hall N."/>
            <person name="Watson M."/>
            <person name="Adriaenssens E.M."/>
            <person name="Foster-Nyarko E."/>
            <person name="Jarju S."/>
            <person name="Secka A."/>
            <person name="Antonio M."/>
            <person name="Oren A."/>
            <person name="Chaudhuri R.R."/>
            <person name="La Ragione R."/>
            <person name="Hildebrand F."/>
            <person name="Pallen M.J."/>
        </authorList>
    </citation>
    <scope>NUCLEOTIDE SEQUENCE</scope>
    <source>
        <strain evidence="2">10532</strain>
    </source>
</reference>
<keyword evidence="1" id="KW-1133">Transmembrane helix</keyword>
<evidence type="ECO:0000313" key="2">
    <source>
        <dbReference type="EMBL" id="MBO8457051.1"/>
    </source>
</evidence>